<dbReference type="RefSeq" id="WP_139250746.1">
    <property type="nucleotide sequence ID" value="NZ_FQZA01000001.1"/>
</dbReference>
<reference evidence="2 3" key="1">
    <citation type="submission" date="2016-11" db="EMBL/GenBank/DDBJ databases">
        <authorList>
            <person name="Jaros S."/>
            <person name="Januszkiewicz K."/>
            <person name="Wedrychowicz H."/>
        </authorList>
    </citation>
    <scope>NUCLEOTIDE SEQUENCE [LARGE SCALE GENOMIC DNA]</scope>
    <source>
        <strain evidence="2 3">DSM 26892</strain>
    </source>
</reference>
<dbReference type="SUPFAM" id="SSF52980">
    <property type="entry name" value="Restriction endonuclease-like"/>
    <property type="match status" value="1"/>
</dbReference>
<dbReference type="AlphaFoldDB" id="A0A1M6B2F1"/>
<dbReference type="Gene3D" id="3.40.1350.10">
    <property type="match status" value="1"/>
</dbReference>
<dbReference type="InterPro" id="IPR011856">
    <property type="entry name" value="tRNA_endonuc-like_dom_sf"/>
</dbReference>
<evidence type="ECO:0000313" key="3">
    <source>
        <dbReference type="Proteomes" id="UP000184040"/>
    </source>
</evidence>
<dbReference type="EMBL" id="FQZA01000001">
    <property type="protein sequence ID" value="SHI42643.1"/>
    <property type="molecule type" value="Genomic_DNA"/>
</dbReference>
<proteinExistence type="predicted"/>
<sequence length="517" mass="57655">MHSESDPLSESDLRILLDAFFIPGDRASIYFANCLGFISNDLGDGDLDEIHDLILDHDPSDVTDEGKGRGLNYLSTQIFCLSPDEFGSGSGLTLNSDRASTDFTSHRPERLEYVLDRIRSDGEMDLSLLFPDIDTRDLVFRYVSALRQHDNELIWLEVNKRKDAIKRIFQPLKNSRINKYGDEDLGPELSEVMEFLKYAFDDEQFNFYYSVKPLFLTLSMIDQLFKTGDAAPEIPVDAIEFEHWCADQLREQGWDVSVSRASGDQGVDVVASREGASVAIQCKRYTNPIGNKAVQEVFTGAQDTGSGHSCVIGTGGFTNSAVKIAKSTGVILMDAREIESFSELFGFVPSRAVDPDRDDTELVDVEQTSIRIIFPGEVGSLICSLVVHYLETQGPEEMGIDAGTVEYLIDEMGGTTDDTVIEVDRITAGRILYIAAITLKAEIYLDTTNAEVLKRSRFYDRSLIDRSMDEVVLLERLLAGTFRGNAHKFLSDKVEDLGPILKEFIGVKVIEVLVNRP</sequence>
<protein>
    <submittedName>
        <fullName evidence="2">Endonuclease, HJR/Mrr/RecB family</fullName>
    </submittedName>
</protein>
<dbReference type="InterPro" id="IPR052906">
    <property type="entry name" value="Type_IV_Methyl-Rstrct_Enzyme"/>
</dbReference>
<keyword evidence="3" id="KW-1185">Reference proteome</keyword>
<dbReference type="GO" id="GO:0015666">
    <property type="term" value="F:restriction endodeoxyribonuclease activity"/>
    <property type="evidence" value="ECO:0007669"/>
    <property type="project" value="TreeGrafter"/>
</dbReference>
<gene>
    <name evidence="2" type="ORF">SAMN04488012_101327</name>
</gene>
<keyword evidence="2" id="KW-0378">Hydrolase</keyword>
<keyword evidence="2" id="KW-0255">Endonuclease</keyword>
<accession>A0A1M6B2F1</accession>
<dbReference type="Pfam" id="PF04471">
    <property type="entry name" value="Mrr_cat"/>
    <property type="match status" value="1"/>
</dbReference>
<name>A0A1M6B2F1_9RHOB</name>
<dbReference type="InterPro" id="IPR007560">
    <property type="entry name" value="Restrct_endonuc_IV_Mrr"/>
</dbReference>
<dbReference type="GO" id="GO:0003677">
    <property type="term" value="F:DNA binding"/>
    <property type="evidence" value="ECO:0007669"/>
    <property type="project" value="InterPro"/>
</dbReference>
<organism evidence="2 3">
    <name type="scientific">Palleronia salina</name>
    <dbReference type="NCBI Taxonomy" id="313368"/>
    <lineage>
        <taxon>Bacteria</taxon>
        <taxon>Pseudomonadati</taxon>
        <taxon>Pseudomonadota</taxon>
        <taxon>Alphaproteobacteria</taxon>
        <taxon>Rhodobacterales</taxon>
        <taxon>Roseobacteraceae</taxon>
        <taxon>Palleronia</taxon>
    </lineage>
</organism>
<dbReference type="InterPro" id="IPR011335">
    <property type="entry name" value="Restrct_endonuc-II-like"/>
</dbReference>
<keyword evidence="2" id="KW-0540">Nuclease</keyword>
<dbReference type="PANTHER" id="PTHR30015:SF6">
    <property type="entry name" value="SLL1429 PROTEIN"/>
    <property type="match status" value="1"/>
</dbReference>
<dbReference type="GO" id="GO:0009307">
    <property type="term" value="P:DNA restriction-modification system"/>
    <property type="evidence" value="ECO:0007669"/>
    <property type="project" value="InterPro"/>
</dbReference>
<evidence type="ECO:0000313" key="2">
    <source>
        <dbReference type="EMBL" id="SHI42643.1"/>
    </source>
</evidence>
<evidence type="ECO:0000259" key="1">
    <source>
        <dbReference type="Pfam" id="PF04471"/>
    </source>
</evidence>
<dbReference type="PANTHER" id="PTHR30015">
    <property type="entry name" value="MRR RESTRICTION SYSTEM PROTEIN"/>
    <property type="match status" value="1"/>
</dbReference>
<dbReference type="Proteomes" id="UP000184040">
    <property type="component" value="Unassembled WGS sequence"/>
</dbReference>
<feature type="domain" description="Restriction endonuclease type IV Mrr" evidence="1">
    <location>
        <begin position="237"/>
        <end position="339"/>
    </location>
</feature>